<dbReference type="AlphaFoldDB" id="A0A6J4ZHM0"/>
<reference evidence="1 2" key="1">
    <citation type="submission" date="2020-04" db="EMBL/GenBank/DDBJ databases">
        <authorList>
            <person name="De Canck E."/>
        </authorList>
    </citation>
    <scope>NUCLEOTIDE SEQUENCE [LARGE SCALE GENOMIC DNA]</scope>
    <source>
        <strain evidence="1 2">LMG 26845</strain>
    </source>
</reference>
<dbReference type="EMBL" id="CADIJR010000002">
    <property type="protein sequence ID" value="CAB3627311.1"/>
    <property type="molecule type" value="Genomic_DNA"/>
</dbReference>
<name>A0A6J4ZHM0_9BURK</name>
<evidence type="ECO:0000313" key="2">
    <source>
        <dbReference type="Proteomes" id="UP000507979"/>
    </source>
</evidence>
<evidence type="ECO:0000313" key="1">
    <source>
        <dbReference type="EMBL" id="CAB3627311.1"/>
    </source>
</evidence>
<accession>A0A6J4ZHM0</accession>
<keyword evidence="2" id="KW-1185">Reference proteome</keyword>
<proteinExistence type="predicted"/>
<gene>
    <name evidence="1" type="ORF">LMG26845_00401</name>
</gene>
<dbReference type="RefSeq" id="WP_054461173.1">
    <property type="nucleotide sequence ID" value="NZ_CADIJR010000002.1"/>
</dbReference>
<organism evidence="1 2">
    <name type="scientific">Achromobacter insuavis</name>
    <dbReference type="NCBI Taxonomy" id="1287735"/>
    <lineage>
        <taxon>Bacteria</taxon>
        <taxon>Pseudomonadati</taxon>
        <taxon>Pseudomonadota</taxon>
        <taxon>Betaproteobacteria</taxon>
        <taxon>Burkholderiales</taxon>
        <taxon>Alcaligenaceae</taxon>
        <taxon>Achromobacter</taxon>
    </lineage>
</organism>
<sequence length="65" mass="6932">MDMYYSEEKKGFYSLEVHGQGGMPSDAVKLAPGEYEAWGESGGEIAGVTPNGVILMAEPRPPVSL</sequence>
<protein>
    <submittedName>
        <fullName evidence="1">Uncharacterized protein</fullName>
    </submittedName>
</protein>
<dbReference type="GeneID" id="92896237"/>
<dbReference type="Proteomes" id="UP000507979">
    <property type="component" value="Unassembled WGS sequence"/>
</dbReference>